<dbReference type="AlphaFoldDB" id="A0A5M0YVZ0"/>
<proteinExistence type="inferred from homology"/>
<dbReference type="InterPro" id="IPR035093">
    <property type="entry name" value="RelE/ParE_toxin_dom_sf"/>
</dbReference>
<reference evidence="4 5" key="1">
    <citation type="submission" date="2020-10" db="EMBL/GenBank/DDBJ databases">
        <title>Campylobacter and Helicobacter PacBio genomes.</title>
        <authorList>
            <person name="Lane C."/>
        </authorList>
    </citation>
    <scope>NUCLEOTIDE SEQUENCE [LARGE SCALE GENOMIC DNA]</scope>
    <source>
        <strain evidence="4 5">2014D-0218</strain>
    </source>
</reference>
<evidence type="ECO:0000313" key="5">
    <source>
        <dbReference type="Proteomes" id="UP000594890"/>
    </source>
</evidence>
<keyword evidence="2" id="KW-1277">Toxin-antitoxin system</keyword>
<dbReference type="Pfam" id="PF05016">
    <property type="entry name" value="ParE_toxin"/>
    <property type="match status" value="1"/>
</dbReference>
<protein>
    <submittedName>
        <fullName evidence="4">Type II toxin-antitoxin system RelE/ParE family toxin</fullName>
    </submittedName>
</protein>
<dbReference type="NCBIfam" id="TIGR02385">
    <property type="entry name" value="RelE_StbE"/>
    <property type="match status" value="1"/>
</dbReference>
<dbReference type="Gene3D" id="3.30.2310.20">
    <property type="entry name" value="RelE-like"/>
    <property type="match status" value="1"/>
</dbReference>
<gene>
    <name evidence="3" type="ORF">HW242_01100</name>
    <name evidence="4" type="ORF">HW242_02765</name>
</gene>
<evidence type="ECO:0000313" key="3">
    <source>
        <dbReference type="EMBL" id="QOQ99873.1"/>
    </source>
</evidence>
<sequence length="91" mass="10898">MYEIKFSSSAKKSIEKLDQQVARIIKSWIIKNLIESDNPKKLAKELKGNLKGIYRFRVGNYRMLAEINDNELFIFVFEIGHRREIYKKFKK</sequence>
<dbReference type="RefSeq" id="WP_039628374.1">
    <property type="nucleotide sequence ID" value="NZ_CP176587.1"/>
</dbReference>
<dbReference type="PANTHER" id="PTHR35601">
    <property type="entry name" value="TOXIN RELE"/>
    <property type="match status" value="1"/>
</dbReference>
<evidence type="ECO:0000256" key="1">
    <source>
        <dbReference type="ARBA" id="ARBA00006226"/>
    </source>
</evidence>
<dbReference type="EMBL" id="CP063088">
    <property type="protein sequence ID" value="QOQ99873.1"/>
    <property type="molecule type" value="Genomic_DNA"/>
</dbReference>
<name>A0A5M0YVZ0_CAMLA</name>
<dbReference type="PANTHER" id="PTHR35601:SF1">
    <property type="entry name" value="TOXIN RELE"/>
    <property type="match status" value="1"/>
</dbReference>
<dbReference type="Proteomes" id="UP000594890">
    <property type="component" value="Chromosome"/>
</dbReference>
<dbReference type="InterPro" id="IPR007712">
    <property type="entry name" value="RelE/ParE_toxin"/>
</dbReference>
<dbReference type="SUPFAM" id="SSF143011">
    <property type="entry name" value="RelE-like"/>
    <property type="match status" value="1"/>
</dbReference>
<dbReference type="EMBL" id="CP063088">
    <property type="protein sequence ID" value="QOR00164.1"/>
    <property type="molecule type" value="Genomic_DNA"/>
</dbReference>
<comment type="similarity">
    <text evidence="1">Belongs to the RelE toxin family.</text>
</comment>
<evidence type="ECO:0000313" key="4">
    <source>
        <dbReference type="EMBL" id="QOR00164.1"/>
    </source>
</evidence>
<evidence type="ECO:0000256" key="2">
    <source>
        <dbReference type="ARBA" id="ARBA00022649"/>
    </source>
</evidence>
<accession>A0A5M0YVZ0</accession>
<organism evidence="4 5">
    <name type="scientific">Campylobacter lari</name>
    <dbReference type="NCBI Taxonomy" id="201"/>
    <lineage>
        <taxon>Bacteria</taxon>
        <taxon>Pseudomonadati</taxon>
        <taxon>Campylobacterota</taxon>
        <taxon>Epsilonproteobacteria</taxon>
        <taxon>Campylobacterales</taxon>
        <taxon>Campylobacteraceae</taxon>
        <taxon>Campylobacter</taxon>
    </lineage>
</organism>